<dbReference type="InterPro" id="IPR029062">
    <property type="entry name" value="Class_I_gatase-like"/>
</dbReference>
<dbReference type="Gene3D" id="3.40.50.880">
    <property type="match status" value="1"/>
</dbReference>
<dbReference type="PANTHER" id="PTHR36175">
    <property type="entry name" value="CYANOPHYCINASE"/>
    <property type="match status" value="1"/>
</dbReference>
<name>A0ABP8YSF8_9MICO</name>
<accession>A0ABP8YSF8</accession>
<evidence type="ECO:0000313" key="6">
    <source>
        <dbReference type="Proteomes" id="UP001500121"/>
    </source>
</evidence>
<keyword evidence="2" id="KW-0645">Protease</keyword>
<evidence type="ECO:0000256" key="3">
    <source>
        <dbReference type="ARBA" id="ARBA00022801"/>
    </source>
</evidence>
<sequence>MSGGVHLVGGGWGGDARVWRAFVAEAGARASGTPRIAVVAVRDGDEQDHGAKLITAVTGAGAVEPVVLALREGERLAPDALPDDLHGVLVGGGLTPAYREAVLPAADRLRALVADGAPYAGFSAGSAIAASRALLGGWRAPDGRPVLDEDFAEDHEGLAVEEGLGLVPFAVDVHAAQWGTTTRLATAVEAGLVQGGVAIDEDTAVLVRDGRTEVVGAGNAWWVRPADGGVLLRREAGSA</sequence>
<comment type="similarity">
    <text evidence="1">Belongs to the peptidase S51 family.</text>
</comment>
<dbReference type="InterPro" id="IPR005320">
    <property type="entry name" value="Peptidase_S51"/>
</dbReference>
<dbReference type="PANTHER" id="PTHR36175:SF1">
    <property type="entry name" value="CYANOPHYCINASE"/>
    <property type="match status" value="1"/>
</dbReference>
<dbReference type="Pfam" id="PF03575">
    <property type="entry name" value="Peptidase_S51"/>
    <property type="match status" value="1"/>
</dbReference>
<protein>
    <recommendedName>
        <fullName evidence="7">Peptidase S51</fullName>
    </recommendedName>
</protein>
<keyword evidence="4" id="KW-0720">Serine protease</keyword>
<organism evidence="5 6">
    <name type="scientific">Amnibacterium soli</name>
    <dbReference type="NCBI Taxonomy" id="1282736"/>
    <lineage>
        <taxon>Bacteria</taxon>
        <taxon>Bacillati</taxon>
        <taxon>Actinomycetota</taxon>
        <taxon>Actinomycetes</taxon>
        <taxon>Micrococcales</taxon>
        <taxon>Microbacteriaceae</taxon>
        <taxon>Amnibacterium</taxon>
    </lineage>
</organism>
<evidence type="ECO:0000256" key="2">
    <source>
        <dbReference type="ARBA" id="ARBA00022670"/>
    </source>
</evidence>
<reference evidence="6" key="1">
    <citation type="journal article" date="2019" name="Int. J. Syst. Evol. Microbiol.">
        <title>The Global Catalogue of Microorganisms (GCM) 10K type strain sequencing project: providing services to taxonomists for standard genome sequencing and annotation.</title>
        <authorList>
            <consortium name="The Broad Institute Genomics Platform"/>
            <consortium name="The Broad Institute Genome Sequencing Center for Infectious Disease"/>
            <person name="Wu L."/>
            <person name="Ma J."/>
        </authorList>
    </citation>
    <scope>NUCLEOTIDE SEQUENCE [LARGE SCALE GENOMIC DNA]</scope>
    <source>
        <strain evidence="6">JCM 19015</strain>
    </source>
</reference>
<evidence type="ECO:0000256" key="1">
    <source>
        <dbReference type="ARBA" id="ARBA00006534"/>
    </source>
</evidence>
<keyword evidence="3" id="KW-0378">Hydrolase</keyword>
<evidence type="ECO:0000256" key="4">
    <source>
        <dbReference type="ARBA" id="ARBA00022825"/>
    </source>
</evidence>
<keyword evidence="6" id="KW-1185">Reference proteome</keyword>
<evidence type="ECO:0008006" key="7">
    <source>
        <dbReference type="Google" id="ProtNLM"/>
    </source>
</evidence>
<gene>
    <name evidence="5" type="ORF">GCM10025783_04820</name>
</gene>
<dbReference type="Proteomes" id="UP001500121">
    <property type="component" value="Unassembled WGS sequence"/>
</dbReference>
<dbReference type="SUPFAM" id="SSF52317">
    <property type="entry name" value="Class I glutamine amidotransferase-like"/>
    <property type="match status" value="1"/>
</dbReference>
<evidence type="ECO:0000313" key="5">
    <source>
        <dbReference type="EMBL" id="GAA4737432.1"/>
    </source>
</evidence>
<comment type="caution">
    <text evidence="5">The sequence shown here is derived from an EMBL/GenBank/DDBJ whole genome shotgun (WGS) entry which is preliminary data.</text>
</comment>
<dbReference type="EMBL" id="BAABLP010000001">
    <property type="protein sequence ID" value="GAA4737432.1"/>
    <property type="molecule type" value="Genomic_DNA"/>
</dbReference>
<proteinExistence type="inferred from homology"/>